<organism evidence="1 2">
    <name type="scientific">Trifolium pratense</name>
    <name type="common">Red clover</name>
    <dbReference type="NCBI Taxonomy" id="57577"/>
    <lineage>
        <taxon>Eukaryota</taxon>
        <taxon>Viridiplantae</taxon>
        <taxon>Streptophyta</taxon>
        <taxon>Embryophyta</taxon>
        <taxon>Tracheophyta</taxon>
        <taxon>Spermatophyta</taxon>
        <taxon>Magnoliopsida</taxon>
        <taxon>eudicotyledons</taxon>
        <taxon>Gunneridae</taxon>
        <taxon>Pentapetalae</taxon>
        <taxon>rosids</taxon>
        <taxon>fabids</taxon>
        <taxon>Fabales</taxon>
        <taxon>Fabaceae</taxon>
        <taxon>Papilionoideae</taxon>
        <taxon>50 kb inversion clade</taxon>
        <taxon>NPAAA clade</taxon>
        <taxon>Hologalegina</taxon>
        <taxon>IRL clade</taxon>
        <taxon>Trifolieae</taxon>
        <taxon>Trifolium</taxon>
    </lineage>
</organism>
<reference evidence="1" key="1">
    <citation type="submission" date="2023-10" db="EMBL/GenBank/DDBJ databases">
        <authorList>
            <person name="Rodriguez Cubillos JULIANA M."/>
            <person name="De Vega J."/>
        </authorList>
    </citation>
    <scope>NUCLEOTIDE SEQUENCE</scope>
</reference>
<dbReference type="EMBL" id="CASHSV030000311">
    <property type="protein sequence ID" value="CAJ2658269.1"/>
    <property type="molecule type" value="Genomic_DNA"/>
</dbReference>
<proteinExistence type="predicted"/>
<comment type="caution">
    <text evidence="1">The sequence shown here is derived from an EMBL/GenBank/DDBJ whole genome shotgun (WGS) entry which is preliminary data.</text>
</comment>
<evidence type="ECO:0000313" key="1">
    <source>
        <dbReference type="EMBL" id="CAJ2658269.1"/>
    </source>
</evidence>
<accession>A0ACB0KPL3</accession>
<dbReference type="Proteomes" id="UP001177021">
    <property type="component" value="Unassembled WGS sequence"/>
</dbReference>
<gene>
    <name evidence="1" type="ORF">MILVUS5_LOCUS24668</name>
</gene>
<protein>
    <submittedName>
        <fullName evidence="1">Uncharacterized protein</fullName>
    </submittedName>
</protein>
<keyword evidence="2" id="KW-1185">Reference proteome</keyword>
<evidence type="ECO:0000313" key="2">
    <source>
        <dbReference type="Proteomes" id="UP001177021"/>
    </source>
</evidence>
<sequence length="321" mass="36712">MANLPMRFHRMMEAFDVDVALARGKRCSESSGSEHSPESATDLSDLVLSFMEDNERSGEEDVVRSKDRDDEKDGEEVEKSGEWCDNEKSEMLKGLFDGNEDVDEDERDAKEMIRREVEVAIELVGSDLIDDGFKCRLMSQLREKGLDAGLCKTKWEKKEKLTAGDYEYIDVNLSGKRYIVEVSLATEFEVARPTNQYSSLLNIFPRIYVGKMEELKRIVRLMCSAIKGSMKKMDLHIPPWRRNLYMQTKWFSSYKRTTNAGATKNATSSHFSAESFFPKKFMGFEARHVKAYNCRDDYVGITNGFRIGHLTAALNSDNFGL</sequence>
<name>A0ACB0KPL3_TRIPR</name>